<evidence type="ECO:0000256" key="1">
    <source>
        <dbReference type="ARBA" id="ARBA00004141"/>
    </source>
</evidence>
<dbReference type="InterPro" id="IPR027417">
    <property type="entry name" value="P-loop_NTPase"/>
</dbReference>
<gene>
    <name evidence="12" type="ORF">LUZ63_021435</name>
</gene>
<evidence type="ECO:0000256" key="2">
    <source>
        <dbReference type="ARBA" id="ARBA00022448"/>
    </source>
</evidence>
<feature type="transmembrane region" description="Helical" evidence="9">
    <location>
        <begin position="20"/>
        <end position="43"/>
    </location>
</feature>
<feature type="region of interest" description="Disordered" evidence="8">
    <location>
        <begin position="128"/>
        <end position="176"/>
    </location>
</feature>
<dbReference type="PANTHER" id="PTHR42781:SF4">
    <property type="entry name" value="SPERMIDINE_PUTRESCINE IMPORT ATP-BINDING PROTEIN POTA"/>
    <property type="match status" value="1"/>
</dbReference>
<dbReference type="Gene3D" id="1.10.3720.10">
    <property type="entry name" value="MetI-like"/>
    <property type="match status" value="1"/>
</dbReference>
<comment type="caution">
    <text evidence="12">The sequence shown here is derived from an EMBL/GenBank/DDBJ whole genome shotgun (WGS) entry which is preliminary data.</text>
</comment>
<dbReference type="PROSITE" id="PS50893">
    <property type="entry name" value="ABC_TRANSPORTER_2"/>
    <property type="match status" value="1"/>
</dbReference>
<evidence type="ECO:0000313" key="13">
    <source>
        <dbReference type="Proteomes" id="UP001151287"/>
    </source>
</evidence>
<dbReference type="GO" id="GO:0022857">
    <property type="term" value="F:transmembrane transporter activity"/>
    <property type="evidence" value="ECO:0007669"/>
    <property type="project" value="InterPro"/>
</dbReference>
<keyword evidence="13" id="KW-1185">Reference proteome</keyword>
<organism evidence="12 13">
    <name type="scientific">Rhynchospora breviuscula</name>
    <dbReference type="NCBI Taxonomy" id="2022672"/>
    <lineage>
        <taxon>Eukaryota</taxon>
        <taxon>Viridiplantae</taxon>
        <taxon>Streptophyta</taxon>
        <taxon>Embryophyta</taxon>
        <taxon>Tracheophyta</taxon>
        <taxon>Spermatophyta</taxon>
        <taxon>Magnoliopsida</taxon>
        <taxon>Liliopsida</taxon>
        <taxon>Poales</taxon>
        <taxon>Cyperaceae</taxon>
        <taxon>Cyperoideae</taxon>
        <taxon>Rhynchosporeae</taxon>
        <taxon>Rhynchospora</taxon>
    </lineage>
</organism>
<keyword evidence="6 9" id="KW-1133">Transmembrane helix</keyword>
<dbReference type="SUPFAM" id="SSF50331">
    <property type="entry name" value="MOP-like"/>
    <property type="match status" value="1"/>
</dbReference>
<dbReference type="EMBL" id="JAMQYH010000269">
    <property type="protein sequence ID" value="KAJ1683352.1"/>
    <property type="molecule type" value="Genomic_DNA"/>
</dbReference>
<evidence type="ECO:0000313" key="12">
    <source>
        <dbReference type="EMBL" id="KAJ1683352.1"/>
    </source>
</evidence>
<evidence type="ECO:0000259" key="11">
    <source>
        <dbReference type="PROSITE" id="PS50928"/>
    </source>
</evidence>
<dbReference type="Proteomes" id="UP001151287">
    <property type="component" value="Unassembled WGS sequence"/>
</dbReference>
<dbReference type="SMART" id="SM00382">
    <property type="entry name" value="AAA"/>
    <property type="match status" value="1"/>
</dbReference>
<dbReference type="PROSITE" id="PS50928">
    <property type="entry name" value="ABC_TM1"/>
    <property type="match status" value="1"/>
</dbReference>
<evidence type="ECO:0000256" key="5">
    <source>
        <dbReference type="ARBA" id="ARBA00022840"/>
    </source>
</evidence>
<keyword evidence="3 9" id="KW-0812">Transmembrane</keyword>
<evidence type="ECO:0000256" key="6">
    <source>
        <dbReference type="ARBA" id="ARBA00022989"/>
    </source>
</evidence>
<evidence type="ECO:0000256" key="4">
    <source>
        <dbReference type="ARBA" id="ARBA00022741"/>
    </source>
</evidence>
<feature type="domain" description="ABC transmembrane type-1" evidence="11">
    <location>
        <begin position="1"/>
        <end position="135"/>
    </location>
</feature>
<dbReference type="InterPro" id="IPR003439">
    <property type="entry name" value="ABC_transporter-like_ATP-bd"/>
</dbReference>
<dbReference type="CDD" id="cd06261">
    <property type="entry name" value="TM_PBP2"/>
    <property type="match status" value="1"/>
</dbReference>
<dbReference type="SUPFAM" id="SSF52540">
    <property type="entry name" value="P-loop containing nucleoside triphosphate hydrolases"/>
    <property type="match status" value="1"/>
</dbReference>
<dbReference type="InterPro" id="IPR035906">
    <property type="entry name" value="MetI-like_sf"/>
</dbReference>
<protein>
    <submittedName>
        <fullName evidence="12">Uncharacterized protein</fullName>
    </submittedName>
</protein>
<feature type="compositionally biased region" description="Low complexity" evidence="8">
    <location>
        <begin position="158"/>
        <end position="167"/>
    </location>
</feature>
<sequence>MGLFVTMSAMFTALGLMNTVTGILVVHVLGCVVFMTWLPAAAFSAVPRSLEEAARDAGAGRWRTFWTVTFPIAWPGILVAVVMSFLASFDEAQGTYLVGAPTYMTIADGDVLARPQLAAPGLGRVRDRAEHPVRGPPAPGAQAHHGRPPRGRVPDPMTTSTSTSTSTEGDPMTDATLLAEPAPGLQAAPGRDGGLRVRGLRKRLGGRDVVAGIDLDVAPGELVSLLGPSGCGKTTTLRMVAGFLPVDDGTVTMGGRDVTDIGPERRPSAMVFQNYALWPHMTVTQNVAFPLRTRRVPKQQTAERVRAALELVGLGHHATSKPTAISGGEQQRVALARAVVQEPDVLLLDEPLSNLDAKLRVSVRDEIRRIQQRLGITTVIVTHDQDEALSVSDRIAVMHDGRIEQIAAPAELYARPATEFVASFIGSTSAVGGRFAIGVDSRPGDTVLVRPEQVVLCDDSPLTATVSRVLMRGHFAEVVLRADDDELRAFVSGPPPSVGDEVGVRLGDVLVYREGVLVGGAR</sequence>
<dbReference type="OrthoDB" id="1734442at2759"/>
<dbReference type="GO" id="GO:0016887">
    <property type="term" value="F:ATP hydrolysis activity"/>
    <property type="evidence" value="ECO:0007669"/>
    <property type="project" value="InterPro"/>
</dbReference>
<evidence type="ECO:0000259" key="10">
    <source>
        <dbReference type="PROSITE" id="PS50893"/>
    </source>
</evidence>
<proteinExistence type="predicted"/>
<dbReference type="InterPro" id="IPR013611">
    <property type="entry name" value="Transp-assoc_OB_typ2"/>
</dbReference>
<keyword evidence="2" id="KW-0813">Transport</keyword>
<evidence type="ECO:0000256" key="8">
    <source>
        <dbReference type="SAM" id="MobiDB-lite"/>
    </source>
</evidence>
<dbReference type="PANTHER" id="PTHR42781">
    <property type="entry name" value="SPERMIDINE/PUTRESCINE IMPORT ATP-BINDING PROTEIN POTA"/>
    <property type="match status" value="1"/>
</dbReference>
<dbReference type="Pfam" id="PF08402">
    <property type="entry name" value="TOBE_2"/>
    <property type="match status" value="1"/>
</dbReference>
<feature type="domain" description="ABC transporter" evidence="10">
    <location>
        <begin position="195"/>
        <end position="425"/>
    </location>
</feature>
<keyword evidence="4" id="KW-0547">Nucleotide-binding</keyword>
<dbReference type="Gene3D" id="3.40.50.300">
    <property type="entry name" value="P-loop containing nucleotide triphosphate hydrolases"/>
    <property type="match status" value="1"/>
</dbReference>
<name>A0A9P9Z846_9POAL</name>
<evidence type="ECO:0000256" key="9">
    <source>
        <dbReference type="SAM" id="Phobius"/>
    </source>
</evidence>
<keyword evidence="7 9" id="KW-0472">Membrane</keyword>
<feature type="transmembrane region" description="Helical" evidence="9">
    <location>
        <begin position="64"/>
        <end position="87"/>
    </location>
</feature>
<reference evidence="12" key="1">
    <citation type="journal article" date="2022" name="Cell">
        <title>Repeat-based holocentromeres influence genome architecture and karyotype evolution.</title>
        <authorList>
            <person name="Hofstatter P.G."/>
            <person name="Thangavel G."/>
            <person name="Lux T."/>
            <person name="Neumann P."/>
            <person name="Vondrak T."/>
            <person name="Novak P."/>
            <person name="Zhang M."/>
            <person name="Costa L."/>
            <person name="Castellani M."/>
            <person name="Scott A."/>
            <person name="Toegelov H."/>
            <person name="Fuchs J."/>
            <person name="Mata-Sucre Y."/>
            <person name="Dias Y."/>
            <person name="Vanzela A.L.L."/>
            <person name="Huettel B."/>
            <person name="Almeida C.C.S."/>
            <person name="Simkova H."/>
            <person name="Souza G."/>
            <person name="Pedrosa-Harand A."/>
            <person name="Macas J."/>
            <person name="Mayer K.F.X."/>
            <person name="Houben A."/>
            <person name="Marques A."/>
        </authorList>
    </citation>
    <scope>NUCLEOTIDE SEQUENCE</scope>
    <source>
        <strain evidence="12">RhyBre1mFocal</strain>
    </source>
</reference>
<dbReference type="InterPro" id="IPR017871">
    <property type="entry name" value="ABC_transporter-like_CS"/>
</dbReference>
<dbReference type="SUPFAM" id="SSF161098">
    <property type="entry name" value="MetI-like"/>
    <property type="match status" value="1"/>
</dbReference>
<dbReference type="InterPro" id="IPR008995">
    <property type="entry name" value="Mo/tungstate-bd_C_term_dom"/>
</dbReference>
<dbReference type="FunFam" id="3.40.50.300:FF:000042">
    <property type="entry name" value="Maltose/maltodextrin ABC transporter, ATP-binding protein"/>
    <property type="match status" value="1"/>
</dbReference>
<dbReference type="InterPro" id="IPR050093">
    <property type="entry name" value="ABC_SmlMolc_Importer"/>
</dbReference>
<dbReference type="Pfam" id="PF00528">
    <property type="entry name" value="BPD_transp_1"/>
    <property type="match status" value="1"/>
</dbReference>
<dbReference type="AlphaFoldDB" id="A0A9P9Z846"/>
<dbReference type="GO" id="GO:0043190">
    <property type="term" value="C:ATP-binding cassette (ABC) transporter complex"/>
    <property type="evidence" value="ECO:0007669"/>
    <property type="project" value="InterPro"/>
</dbReference>
<accession>A0A9P9Z846</accession>
<dbReference type="InterPro" id="IPR003593">
    <property type="entry name" value="AAA+_ATPase"/>
</dbReference>
<evidence type="ECO:0000256" key="7">
    <source>
        <dbReference type="ARBA" id="ARBA00023136"/>
    </source>
</evidence>
<dbReference type="Pfam" id="PF00005">
    <property type="entry name" value="ABC_tran"/>
    <property type="match status" value="1"/>
</dbReference>
<dbReference type="GO" id="GO:0005524">
    <property type="term" value="F:ATP binding"/>
    <property type="evidence" value="ECO:0007669"/>
    <property type="project" value="UniProtKB-KW"/>
</dbReference>
<dbReference type="InterPro" id="IPR000515">
    <property type="entry name" value="MetI-like"/>
</dbReference>
<comment type="subcellular location">
    <subcellularLocation>
        <location evidence="1">Membrane</location>
        <topology evidence="1">Multi-pass membrane protein</topology>
    </subcellularLocation>
</comment>
<evidence type="ECO:0000256" key="3">
    <source>
        <dbReference type="ARBA" id="ARBA00022692"/>
    </source>
</evidence>
<dbReference type="PROSITE" id="PS00211">
    <property type="entry name" value="ABC_TRANSPORTER_1"/>
    <property type="match status" value="1"/>
</dbReference>
<keyword evidence="5" id="KW-0067">ATP-binding</keyword>